<feature type="chain" id="PRO_5047543677" description="Lipoprotein" evidence="1">
    <location>
        <begin position="26"/>
        <end position="124"/>
    </location>
</feature>
<evidence type="ECO:0000256" key="1">
    <source>
        <dbReference type="SAM" id="SignalP"/>
    </source>
</evidence>
<comment type="caution">
    <text evidence="2">The sequence shown here is derived from an EMBL/GenBank/DDBJ whole genome shotgun (WGS) entry which is preliminary data.</text>
</comment>
<proteinExistence type="predicted"/>
<feature type="signal peptide" evidence="1">
    <location>
        <begin position="1"/>
        <end position="25"/>
    </location>
</feature>
<reference evidence="2 3" key="1">
    <citation type="submission" date="2020-01" db="EMBL/GenBank/DDBJ databases">
        <title>Genome analysis.</title>
        <authorList>
            <person name="Wu S."/>
            <person name="Wang G."/>
        </authorList>
    </citation>
    <scope>NUCLEOTIDE SEQUENCE [LARGE SCALE GENOMIC DNA]</scope>
    <source>
        <strain evidence="2 3">SYL130</strain>
    </source>
</reference>
<accession>A0ABW9ZUS9</accession>
<dbReference type="EMBL" id="JAACJS010000015">
    <property type="protein sequence ID" value="NCI50890.1"/>
    <property type="molecule type" value="Genomic_DNA"/>
</dbReference>
<sequence length="124" mass="14366">MKTIKLFFFLASLLLSIACKTIRNAESRTLLKEYALCKCVEYASADGLFSNDISRTVYRDVSRYDLDVYDEIDVFSKTYARKIQPSVIADHEGKKAAFFECFKFFKSRSLDSLAKKMDNKRVKE</sequence>
<organism evidence="2 3">
    <name type="scientific">Sediminibacterium roseum</name>
    <dbReference type="NCBI Taxonomy" id="1978412"/>
    <lineage>
        <taxon>Bacteria</taxon>
        <taxon>Pseudomonadati</taxon>
        <taxon>Bacteroidota</taxon>
        <taxon>Chitinophagia</taxon>
        <taxon>Chitinophagales</taxon>
        <taxon>Chitinophagaceae</taxon>
        <taxon>Sediminibacterium</taxon>
    </lineage>
</organism>
<evidence type="ECO:0000313" key="2">
    <source>
        <dbReference type="EMBL" id="NCI50890.1"/>
    </source>
</evidence>
<keyword evidence="3" id="KW-1185">Reference proteome</keyword>
<evidence type="ECO:0008006" key="4">
    <source>
        <dbReference type="Google" id="ProtNLM"/>
    </source>
</evidence>
<keyword evidence="1" id="KW-0732">Signal</keyword>
<name>A0ABW9ZUS9_9BACT</name>
<dbReference type="Gene3D" id="1.20.120.1620">
    <property type="match status" value="1"/>
</dbReference>
<evidence type="ECO:0000313" key="3">
    <source>
        <dbReference type="Proteomes" id="UP000753802"/>
    </source>
</evidence>
<dbReference type="PROSITE" id="PS51257">
    <property type="entry name" value="PROKAR_LIPOPROTEIN"/>
    <property type="match status" value="1"/>
</dbReference>
<dbReference type="RefSeq" id="WP_161819195.1">
    <property type="nucleotide sequence ID" value="NZ_JAACJS010000015.1"/>
</dbReference>
<gene>
    <name evidence="2" type="ORF">GWC95_13205</name>
</gene>
<dbReference type="Proteomes" id="UP000753802">
    <property type="component" value="Unassembled WGS sequence"/>
</dbReference>
<protein>
    <recommendedName>
        <fullName evidence="4">Lipoprotein</fullName>
    </recommendedName>
</protein>
<dbReference type="InterPro" id="IPR038314">
    <property type="entry name" value="T6SS_sf"/>
</dbReference>